<name>A0A1S2MFT9_9BACI</name>
<proteinExistence type="predicted"/>
<evidence type="ECO:0000313" key="2">
    <source>
        <dbReference type="EMBL" id="OIJ22747.1"/>
    </source>
</evidence>
<dbReference type="OrthoDB" id="2417289at2"/>
<dbReference type="EMBL" id="LQXD01000030">
    <property type="protein sequence ID" value="OIJ22747.1"/>
    <property type="molecule type" value="Genomic_DNA"/>
</dbReference>
<dbReference type="KEGG" id="aia:AWH56_018440"/>
<reference evidence="3 4" key="2">
    <citation type="journal article" date="2017" name="Genome Announc.">
        <title>Draft Genome Sequences of Four Alkaliphilic Bacteria Belonging to the Anaerobacillus Genus.</title>
        <authorList>
            <person name="Bassil N.M."/>
            <person name="Lloyd J.R."/>
        </authorList>
    </citation>
    <scope>NUCLEOTIDE SEQUENCE [LARGE SCALE GENOMIC DNA]</scope>
    <source>
        <strain evidence="3 4">NB2006</strain>
    </source>
</reference>
<evidence type="ECO:0000256" key="1">
    <source>
        <dbReference type="SAM" id="Phobius"/>
    </source>
</evidence>
<keyword evidence="1" id="KW-0812">Transmembrane</keyword>
<reference evidence="2 4" key="1">
    <citation type="submission" date="2016-10" db="EMBL/GenBank/DDBJ databases">
        <title>Draft genome sequences of four alkaliphilic bacteria belonging to the Anaerobacillus genus.</title>
        <authorList>
            <person name="Bassil N.M."/>
            <person name="Lloyd J.R."/>
        </authorList>
    </citation>
    <scope>NUCLEOTIDE SEQUENCE [LARGE SCALE GENOMIC DNA]</scope>
    <source>
        <strain evidence="2 4">NB2006</strain>
    </source>
</reference>
<keyword evidence="1" id="KW-0472">Membrane</keyword>
<feature type="transmembrane region" description="Helical" evidence="1">
    <location>
        <begin position="53"/>
        <end position="73"/>
    </location>
</feature>
<gene>
    <name evidence="3" type="ORF">AWH56_018440</name>
    <name evidence="2" type="ORF">AWH56_04695</name>
</gene>
<evidence type="ECO:0000313" key="3">
    <source>
        <dbReference type="EMBL" id="QOY34688.1"/>
    </source>
</evidence>
<reference evidence="3 4" key="3">
    <citation type="journal article" date="2019" name="Int. J. Syst. Evol. Microbiol.">
        <title>Anaerobacillus isosaccharinicus sp. nov., an alkaliphilic bacterium which degrades isosaccharinic acid.</title>
        <authorList>
            <person name="Bassil N.M."/>
            <person name="Lloyd J.R."/>
        </authorList>
    </citation>
    <scope>NUCLEOTIDE SEQUENCE [LARGE SCALE GENOMIC DNA]</scope>
    <source>
        <strain evidence="3 4">NB2006</strain>
    </source>
</reference>
<organism evidence="2 4">
    <name type="scientific">Anaerobacillus isosaccharinicus</name>
    <dbReference type="NCBI Taxonomy" id="1532552"/>
    <lineage>
        <taxon>Bacteria</taxon>
        <taxon>Bacillati</taxon>
        <taxon>Bacillota</taxon>
        <taxon>Bacilli</taxon>
        <taxon>Bacillales</taxon>
        <taxon>Bacillaceae</taxon>
        <taxon>Anaerobacillus</taxon>
    </lineage>
</organism>
<feature type="transmembrane region" description="Helical" evidence="1">
    <location>
        <begin position="12"/>
        <end position="33"/>
    </location>
</feature>
<keyword evidence="1" id="KW-1133">Transmembrane helix</keyword>
<dbReference type="RefSeq" id="WP_071316023.1">
    <property type="nucleotide sequence ID" value="NZ_CP063356.2"/>
</dbReference>
<dbReference type="Proteomes" id="UP000180175">
    <property type="component" value="Chromosome"/>
</dbReference>
<accession>A0A1S2MFT9</accession>
<sequence>MLNKKREPKKTWYWVPFVGAIVMSILLVLQVNYLKTPKRIYWTPPDTGDLLRATWYGIVMIIIFTIQGINGLYQYKKQKGKNE</sequence>
<dbReference type="EMBL" id="CP063356">
    <property type="protein sequence ID" value="QOY34688.1"/>
    <property type="molecule type" value="Genomic_DNA"/>
</dbReference>
<reference evidence="3" key="4">
    <citation type="submission" date="2020-10" db="EMBL/GenBank/DDBJ databases">
        <authorList>
            <person name="Bassil N.M."/>
            <person name="Lloyd J.R."/>
        </authorList>
    </citation>
    <scope>NUCLEOTIDE SEQUENCE</scope>
    <source>
        <strain evidence="3">NB2006</strain>
    </source>
</reference>
<evidence type="ECO:0000313" key="4">
    <source>
        <dbReference type="Proteomes" id="UP000180175"/>
    </source>
</evidence>
<dbReference type="AlphaFoldDB" id="A0A1S2MFT9"/>
<protein>
    <submittedName>
        <fullName evidence="2">Uncharacterized protein</fullName>
    </submittedName>
</protein>
<keyword evidence="4" id="KW-1185">Reference proteome</keyword>